<dbReference type="STRING" id="313628.LNTAR_13222"/>
<proteinExistence type="predicted"/>
<dbReference type="eggNOG" id="COG0727">
    <property type="taxonomic scope" value="Bacteria"/>
</dbReference>
<accession>A6DRP3</accession>
<sequence>MATSQNQEQELCKDCGFCCDGTLFTRATSFKNEALLPKMGVEIVDDSYWFKLPCQYFDKCCTVYDHNRPAICGDFKCRLLSKFSNGKLEFDEIKKKIEQIKDQKIRLKKLIPNIKETQLLKEAYYAFLEKNKNELKTKKFRIQHSQLLLEWASYENRLSQFHHKEKTARKAPKTK</sequence>
<reference evidence="1 2" key="1">
    <citation type="journal article" date="2010" name="J. Bacteriol.">
        <title>Genome sequence of Lentisphaera araneosa HTCC2155T, the type species of the order Lentisphaerales in the phylum Lentisphaerae.</title>
        <authorList>
            <person name="Thrash J.C."/>
            <person name="Cho J.C."/>
            <person name="Vergin K.L."/>
            <person name="Morris R.M."/>
            <person name="Giovannoni S.J."/>
        </authorList>
    </citation>
    <scope>NUCLEOTIDE SEQUENCE [LARGE SCALE GENOMIC DNA]</scope>
    <source>
        <strain evidence="1 2">HTCC2155</strain>
    </source>
</reference>
<dbReference type="RefSeq" id="WP_007280513.1">
    <property type="nucleotide sequence ID" value="NZ_ABCK01000025.1"/>
</dbReference>
<dbReference type="Proteomes" id="UP000004947">
    <property type="component" value="Unassembled WGS sequence"/>
</dbReference>
<dbReference type="OrthoDB" id="7391735at2"/>
<name>A6DRP3_9BACT</name>
<protein>
    <recommendedName>
        <fullName evidence="3">YkgJ family cysteine cluster protein</fullName>
    </recommendedName>
</protein>
<organism evidence="1 2">
    <name type="scientific">Lentisphaera araneosa HTCC2155</name>
    <dbReference type="NCBI Taxonomy" id="313628"/>
    <lineage>
        <taxon>Bacteria</taxon>
        <taxon>Pseudomonadati</taxon>
        <taxon>Lentisphaerota</taxon>
        <taxon>Lentisphaeria</taxon>
        <taxon>Lentisphaerales</taxon>
        <taxon>Lentisphaeraceae</taxon>
        <taxon>Lentisphaera</taxon>
    </lineage>
</organism>
<evidence type="ECO:0000313" key="2">
    <source>
        <dbReference type="Proteomes" id="UP000004947"/>
    </source>
</evidence>
<keyword evidence="2" id="KW-1185">Reference proteome</keyword>
<comment type="caution">
    <text evidence="1">The sequence shown here is derived from an EMBL/GenBank/DDBJ whole genome shotgun (WGS) entry which is preliminary data.</text>
</comment>
<evidence type="ECO:0008006" key="3">
    <source>
        <dbReference type="Google" id="ProtNLM"/>
    </source>
</evidence>
<evidence type="ECO:0000313" key="1">
    <source>
        <dbReference type="EMBL" id="EDM25712.1"/>
    </source>
</evidence>
<gene>
    <name evidence="1" type="ORF">LNTAR_13222</name>
</gene>
<dbReference type="AlphaFoldDB" id="A6DRP3"/>
<dbReference type="EMBL" id="ABCK01000025">
    <property type="protein sequence ID" value="EDM25712.1"/>
    <property type="molecule type" value="Genomic_DNA"/>
</dbReference>